<evidence type="ECO:0000256" key="1">
    <source>
        <dbReference type="SAM" id="MobiDB-lite"/>
    </source>
</evidence>
<dbReference type="AlphaFoldDB" id="A0A9Q3HKG6"/>
<name>A0A9Q3HKG6_9BASI</name>
<proteinExistence type="predicted"/>
<feature type="compositionally biased region" description="Polar residues" evidence="1">
    <location>
        <begin position="265"/>
        <end position="285"/>
    </location>
</feature>
<keyword evidence="3" id="KW-1185">Reference proteome</keyword>
<sequence>MSSKLTEITESSPSAPPPSVLCGSGIRFQLASPWSMASSGHFYPSQTYDGYKAVKILDPTCTECLAKGKDCFQNYNPRYSKCHFCFVGKKPSCRNGLQASNVRRYLWSKKDEPFGKELPVYESPTPDVTASRQGDVARWRNVGGPIPVGGRPIYSSSEVPISRINNEGVGKGIRQIANSPTDPDPEGSDELDGEEVEMVHNSIGHKFSTSPSHPSAKRLQSRIIPSTPRTFQPTFATIPTSIPPASPSSSNARPALIPAVRPSPIHQSRNSPIVTSQQLPSVASSSRRREELSPFQFPDAQVFQRRDIGLSELPEKIQIRQVKIKMLWPGCSEYLTEIVGK</sequence>
<accession>A0A9Q3HKG6</accession>
<dbReference type="Proteomes" id="UP000765509">
    <property type="component" value="Unassembled WGS sequence"/>
</dbReference>
<dbReference type="EMBL" id="AVOT02019780">
    <property type="protein sequence ID" value="MBW0507552.1"/>
    <property type="molecule type" value="Genomic_DNA"/>
</dbReference>
<evidence type="ECO:0000313" key="3">
    <source>
        <dbReference type="Proteomes" id="UP000765509"/>
    </source>
</evidence>
<organism evidence="2 3">
    <name type="scientific">Austropuccinia psidii MF-1</name>
    <dbReference type="NCBI Taxonomy" id="1389203"/>
    <lineage>
        <taxon>Eukaryota</taxon>
        <taxon>Fungi</taxon>
        <taxon>Dikarya</taxon>
        <taxon>Basidiomycota</taxon>
        <taxon>Pucciniomycotina</taxon>
        <taxon>Pucciniomycetes</taxon>
        <taxon>Pucciniales</taxon>
        <taxon>Sphaerophragmiaceae</taxon>
        <taxon>Austropuccinia</taxon>
    </lineage>
</organism>
<evidence type="ECO:0000313" key="2">
    <source>
        <dbReference type="EMBL" id="MBW0507552.1"/>
    </source>
</evidence>
<gene>
    <name evidence="2" type="ORF">O181_047267</name>
</gene>
<feature type="region of interest" description="Disordered" evidence="1">
    <location>
        <begin position="265"/>
        <end position="293"/>
    </location>
</feature>
<comment type="caution">
    <text evidence="2">The sequence shown here is derived from an EMBL/GenBank/DDBJ whole genome shotgun (WGS) entry which is preliminary data.</text>
</comment>
<reference evidence="2" key="1">
    <citation type="submission" date="2021-03" db="EMBL/GenBank/DDBJ databases">
        <title>Draft genome sequence of rust myrtle Austropuccinia psidii MF-1, a brazilian biotype.</title>
        <authorList>
            <person name="Quecine M.C."/>
            <person name="Pachon D.M.R."/>
            <person name="Bonatelli M.L."/>
            <person name="Correr F.H."/>
            <person name="Franceschini L.M."/>
            <person name="Leite T.F."/>
            <person name="Margarido G.R.A."/>
            <person name="Almeida C.A."/>
            <person name="Ferrarezi J.A."/>
            <person name="Labate C.A."/>
        </authorList>
    </citation>
    <scope>NUCLEOTIDE SEQUENCE</scope>
    <source>
        <strain evidence="2">MF-1</strain>
    </source>
</reference>
<protein>
    <submittedName>
        <fullName evidence="2">Uncharacterized protein</fullName>
    </submittedName>
</protein>